<evidence type="ECO:0000259" key="2">
    <source>
        <dbReference type="Pfam" id="PF00892"/>
    </source>
</evidence>
<dbReference type="PANTHER" id="PTHR22911:SF137">
    <property type="entry name" value="SOLUTE CARRIER FAMILY 35 MEMBER G2-RELATED"/>
    <property type="match status" value="1"/>
</dbReference>
<dbReference type="AlphaFoldDB" id="A0A2W2BMF3"/>
<name>A0A2W2BMF3_9HYPH</name>
<dbReference type="InterPro" id="IPR037185">
    <property type="entry name" value="EmrE-like"/>
</dbReference>
<proteinExistence type="predicted"/>
<dbReference type="Gene3D" id="1.10.3730.20">
    <property type="match status" value="1"/>
</dbReference>
<dbReference type="SUPFAM" id="SSF103481">
    <property type="entry name" value="Multidrug resistance efflux transporter EmrE"/>
    <property type="match status" value="2"/>
</dbReference>
<feature type="transmembrane region" description="Helical" evidence="1">
    <location>
        <begin position="93"/>
        <end position="116"/>
    </location>
</feature>
<comment type="caution">
    <text evidence="3">The sequence shown here is derived from an EMBL/GenBank/DDBJ whole genome shotgun (WGS) entry which is preliminary data.</text>
</comment>
<accession>A0A2W2BMF3</accession>
<reference evidence="4" key="1">
    <citation type="submission" date="2018-06" db="EMBL/GenBank/DDBJ databases">
        <title>Aestuariibacter litoralis strain KCTC 52945T.</title>
        <authorList>
            <person name="Li X."/>
            <person name="Salam N."/>
            <person name="Li J.-L."/>
            <person name="Chen Y.-M."/>
            <person name="Yang Z.-W."/>
            <person name="Zhang L.-Y."/>
            <person name="Han M.-X."/>
            <person name="Xiao M."/>
            <person name="Li W.-J."/>
        </authorList>
    </citation>
    <scope>NUCLEOTIDE SEQUENCE [LARGE SCALE GENOMIC DNA]</scope>
    <source>
        <strain evidence="4">KCTC 52945</strain>
    </source>
</reference>
<feature type="domain" description="EamA" evidence="2">
    <location>
        <begin position="150"/>
        <end position="287"/>
    </location>
</feature>
<feature type="transmembrane region" description="Helical" evidence="1">
    <location>
        <begin position="149"/>
        <end position="167"/>
    </location>
</feature>
<dbReference type="RefSeq" id="WP_111197838.1">
    <property type="nucleotide sequence ID" value="NZ_QKVK01000003.1"/>
</dbReference>
<feature type="transmembrane region" description="Helical" evidence="1">
    <location>
        <begin position="123"/>
        <end position="143"/>
    </location>
</feature>
<sequence length="296" mass="30694">MINRAGLGIACALGAAGLYGLVPNFVRAAIGNGIPAIESTLFRTFMIAVVFAVIAVAQGERLTIPKGAMPSFIGQSIATLLVSVAYLGSVQFIPVGLAVIIFYLFPVLIMLLAPVVEGRNPGLLRILIAILAFIGLAIAVGPSFDSLDIRGIILASLASAGATLQFFSGRSISRYMTPAAFGGMVHMVILPAVLAIAIYAGSGTLRFLPGGPATSTGLLFMSGVAIVYIIAYMWQMLSLRFAPASTVAPYYNLEPVVATAAAALILGERLQMNQYAGGGLVLAALVASSSIGKWKK</sequence>
<keyword evidence="1" id="KW-0472">Membrane</keyword>
<keyword evidence="1" id="KW-0812">Transmembrane</keyword>
<feature type="transmembrane region" description="Helical" evidence="1">
    <location>
        <begin position="179"/>
        <end position="201"/>
    </location>
</feature>
<feature type="transmembrane region" description="Helical" evidence="1">
    <location>
        <begin position="38"/>
        <end position="57"/>
    </location>
</feature>
<evidence type="ECO:0000313" key="4">
    <source>
        <dbReference type="Proteomes" id="UP000248795"/>
    </source>
</evidence>
<gene>
    <name evidence="3" type="ORF">DK847_08795</name>
</gene>
<keyword evidence="1" id="KW-1133">Transmembrane helix</keyword>
<feature type="domain" description="EamA" evidence="2">
    <location>
        <begin position="7"/>
        <end position="139"/>
    </location>
</feature>
<dbReference type="Proteomes" id="UP000248795">
    <property type="component" value="Unassembled WGS sequence"/>
</dbReference>
<dbReference type="PANTHER" id="PTHR22911">
    <property type="entry name" value="ACYL-MALONYL CONDENSING ENZYME-RELATED"/>
    <property type="match status" value="1"/>
</dbReference>
<dbReference type="Pfam" id="PF00892">
    <property type="entry name" value="EamA"/>
    <property type="match status" value="2"/>
</dbReference>
<organism evidence="3 4">
    <name type="scientific">Aestuariivirga litoralis</name>
    <dbReference type="NCBI Taxonomy" id="2650924"/>
    <lineage>
        <taxon>Bacteria</taxon>
        <taxon>Pseudomonadati</taxon>
        <taxon>Pseudomonadota</taxon>
        <taxon>Alphaproteobacteria</taxon>
        <taxon>Hyphomicrobiales</taxon>
        <taxon>Aestuariivirgaceae</taxon>
        <taxon>Aestuariivirga</taxon>
    </lineage>
</organism>
<feature type="transmembrane region" description="Helical" evidence="1">
    <location>
        <begin position="69"/>
        <end position="87"/>
    </location>
</feature>
<dbReference type="GO" id="GO:0016020">
    <property type="term" value="C:membrane"/>
    <property type="evidence" value="ECO:0007669"/>
    <property type="project" value="InterPro"/>
</dbReference>
<feature type="transmembrane region" description="Helical" evidence="1">
    <location>
        <begin position="213"/>
        <end position="234"/>
    </location>
</feature>
<evidence type="ECO:0000313" key="3">
    <source>
        <dbReference type="EMBL" id="PZF77409.1"/>
    </source>
</evidence>
<keyword evidence="4" id="KW-1185">Reference proteome</keyword>
<evidence type="ECO:0000256" key="1">
    <source>
        <dbReference type="SAM" id="Phobius"/>
    </source>
</evidence>
<dbReference type="InterPro" id="IPR000620">
    <property type="entry name" value="EamA_dom"/>
</dbReference>
<protein>
    <recommendedName>
        <fullName evidence="2">EamA domain-containing protein</fullName>
    </recommendedName>
</protein>
<dbReference type="EMBL" id="QKVK01000003">
    <property type="protein sequence ID" value="PZF77409.1"/>
    <property type="molecule type" value="Genomic_DNA"/>
</dbReference>